<evidence type="ECO:0000259" key="1">
    <source>
        <dbReference type="Pfam" id="PF05368"/>
    </source>
</evidence>
<evidence type="ECO:0000313" key="3">
    <source>
        <dbReference type="Proteomes" id="UP000307380"/>
    </source>
</evidence>
<gene>
    <name evidence="2" type="ORF">E6C70_16040</name>
</gene>
<feature type="domain" description="NmrA-like" evidence="1">
    <location>
        <begin position="25"/>
        <end position="275"/>
    </location>
</feature>
<dbReference type="InterPro" id="IPR036291">
    <property type="entry name" value="NAD(P)-bd_dom_sf"/>
</dbReference>
<dbReference type="InterPro" id="IPR051604">
    <property type="entry name" value="Ergot_Alk_Oxidoreductase"/>
</dbReference>
<dbReference type="PANTHER" id="PTHR43162">
    <property type="match status" value="1"/>
</dbReference>
<keyword evidence="3" id="KW-1185">Reference proteome</keyword>
<evidence type="ECO:0000313" key="2">
    <source>
        <dbReference type="EMBL" id="THG29122.1"/>
    </source>
</evidence>
<organism evidence="2 3">
    <name type="scientific">Orlajensenia flava</name>
    <dbReference type="NCBI Taxonomy" id="2565934"/>
    <lineage>
        <taxon>Bacteria</taxon>
        <taxon>Bacillati</taxon>
        <taxon>Actinomycetota</taxon>
        <taxon>Actinomycetes</taxon>
        <taxon>Micrococcales</taxon>
        <taxon>Microbacteriaceae</taxon>
        <taxon>Orlajensenia</taxon>
    </lineage>
</organism>
<dbReference type="SUPFAM" id="SSF51735">
    <property type="entry name" value="NAD(P)-binding Rossmann-fold domains"/>
    <property type="match status" value="1"/>
</dbReference>
<dbReference type="Pfam" id="PF05368">
    <property type="entry name" value="NmrA"/>
    <property type="match status" value="1"/>
</dbReference>
<dbReference type="InterPro" id="IPR008030">
    <property type="entry name" value="NmrA-like"/>
</dbReference>
<comment type="caution">
    <text evidence="2">The sequence shown here is derived from an EMBL/GenBank/DDBJ whole genome shotgun (WGS) entry which is preliminary data.</text>
</comment>
<sequence length="323" mass="35079">MTQTTPILLTGVGPGESNIARLAGEMLLKLGQPIRAMVHRDDDWADGLRAHGADVVAGDLTRPHDVAAALSGVRRVFFNFPVSSDYVEAAAILASLALEGGDLEVLVSMSQMTVSQMTSTSSEESQQQRLHWLVEQMFTWSRLPVVTVRPTVFLDNPMFTRAPRQSIAKNGVLALPIGRGKTSPVAATDVANVVKTVLRDPARHIGNVYELTGPEVLGIDELAVRYGRALGRPITGSDIPDEVYAKQLGSVVGIPPHVLGHLLTVAKVHRDDRYNRHTDDVRNVTGRAPESVEDYIASHVELFTGRLPMREFAPTSRGVSART</sequence>
<dbReference type="EMBL" id="SSSN01000015">
    <property type="protein sequence ID" value="THG29122.1"/>
    <property type="molecule type" value="Genomic_DNA"/>
</dbReference>
<dbReference type="AlphaFoldDB" id="A0A4S4FH83"/>
<dbReference type="Gene3D" id="3.40.50.720">
    <property type="entry name" value="NAD(P)-binding Rossmann-like Domain"/>
    <property type="match status" value="1"/>
</dbReference>
<proteinExistence type="predicted"/>
<dbReference type="RefSeq" id="WP_136425511.1">
    <property type="nucleotide sequence ID" value="NZ_SSSN01000015.1"/>
</dbReference>
<protein>
    <submittedName>
        <fullName evidence="2">Hydroxylase</fullName>
    </submittedName>
</protein>
<dbReference type="Proteomes" id="UP000307380">
    <property type="component" value="Unassembled WGS sequence"/>
</dbReference>
<name>A0A4S4FH83_9MICO</name>
<dbReference type="Gene3D" id="3.90.25.10">
    <property type="entry name" value="UDP-galactose 4-epimerase, domain 1"/>
    <property type="match status" value="1"/>
</dbReference>
<dbReference type="PANTHER" id="PTHR43162:SF1">
    <property type="entry name" value="PRESTALK A DIFFERENTIATION PROTEIN A"/>
    <property type="match status" value="1"/>
</dbReference>
<reference evidence="2 3" key="1">
    <citation type="submission" date="2019-04" db="EMBL/GenBank/DDBJ databases">
        <authorList>
            <person name="Jiang L."/>
        </authorList>
    </citation>
    <scope>NUCLEOTIDE SEQUENCE [LARGE SCALE GENOMIC DNA]</scope>
    <source>
        <strain evidence="2 3">YIM 131861</strain>
    </source>
</reference>
<dbReference type="OrthoDB" id="3243290at2"/>
<accession>A0A4S4FH83</accession>